<evidence type="ECO:0000256" key="2">
    <source>
        <dbReference type="ARBA" id="ARBA00023315"/>
    </source>
</evidence>
<gene>
    <name evidence="4" type="ORF">G6R28_01920</name>
</gene>
<evidence type="ECO:0000313" key="5">
    <source>
        <dbReference type="Proteomes" id="UP000735205"/>
    </source>
</evidence>
<evidence type="ECO:0000256" key="1">
    <source>
        <dbReference type="ARBA" id="ARBA00022679"/>
    </source>
</evidence>
<dbReference type="PANTHER" id="PTHR43877">
    <property type="entry name" value="AMINOALKYLPHOSPHONATE N-ACETYLTRANSFERASE-RELATED-RELATED"/>
    <property type="match status" value="1"/>
</dbReference>
<dbReference type="InterPro" id="IPR050832">
    <property type="entry name" value="Bact_Acetyltransf"/>
</dbReference>
<protein>
    <submittedName>
        <fullName evidence="4">GNAT family N-acetyltransferase</fullName>
    </submittedName>
</protein>
<keyword evidence="2" id="KW-0012">Acyltransferase</keyword>
<dbReference type="Proteomes" id="UP000735205">
    <property type="component" value="Unassembled WGS sequence"/>
</dbReference>
<dbReference type="Pfam" id="PF00583">
    <property type="entry name" value="Acetyltransf_1"/>
    <property type="match status" value="1"/>
</dbReference>
<dbReference type="PROSITE" id="PS51186">
    <property type="entry name" value="GNAT"/>
    <property type="match status" value="1"/>
</dbReference>
<name>A0ABS5QS18_9LACO</name>
<dbReference type="EMBL" id="JAAMFJ010000001">
    <property type="protein sequence ID" value="MBS9335993.1"/>
    <property type="molecule type" value="Genomic_DNA"/>
</dbReference>
<comment type="caution">
    <text evidence="4">The sequence shown here is derived from an EMBL/GenBank/DDBJ whole genome shotgun (WGS) entry which is preliminary data.</text>
</comment>
<keyword evidence="5" id="KW-1185">Reference proteome</keyword>
<dbReference type="InterPro" id="IPR000182">
    <property type="entry name" value="GNAT_dom"/>
</dbReference>
<organism evidence="4 5">
    <name type="scientific">Fructobacillus papyrifericola</name>
    <dbReference type="NCBI Taxonomy" id="2713172"/>
    <lineage>
        <taxon>Bacteria</taxon>
        <taxon>Bacillati</taxon>
        <taxon>Bacillota</taxon>
        <taxon>Bacilli</taxon>
        <taxon>Lactobacillales</taxon>
        <taxon>Lactobacillaceae</taxon>
        <taxon>Fructobacillus</taxon>
    </lineage>
</organism>
<dbReference type="SUPFAM" id="SSF55729">
    <property type="entry name" value="Acyl-CoA N-acyltransferases (Nat)"/>
    <property type="match status" value="1"/>
</dbReference>
<accession>A0ABS5QS18</accession>
<dbReference type="Gene3D" id="3.40.630.30">
    <property type="match status" value="1"/>
</dbReference>
<reference evidence="4 5" key="1">
    <citation type="submission" date="2020-02" db="EMBL/GenBank/DDBJ databases">
        <title>Fructobacillus sp. isolated from paper mulberry of Taiwan.</title>
        <authorList>
            <person name="Lin S.-T."/>
        </authorList>
    </citation>
    <scope>NUCLEOTIDE SEQUENCE [LARGE SCALE GENOMIC DNA]</scope>
    <source>
        <strain evidence="4 5">M1-21</strain>
    </source>
</reference>
<evidence type="ECO:0000313" key="4">
    <source>
        <dbReference type="EMBL" id="MBS9335993.1"/>
    </source>
</evidence>
<keyword evidence="1" id="KW-0808">Transferase</keyword>
<dbReference type="RefSeq" id="WP_213792554.1">
    <property type="nucleotide sequence ID" value="NZ_JAAMFJ010000001.1"/>
</dbReference>
<proteinExistence type="predicted"/>
<feature type="domain" description="N-acetyltransferase" evidence="3">
    <location>
        <begin position="1"/>
        <end position="149"/>
    </location>
</feature>
<sequence length="149" mass="17021">MIREALLADASALCQINRDEMGYNVSVEFTKEQLALLLKDQNHHLIAVFEDDMNHQVLGYVHAELYRELYAADVLNVWGLAVATDQQGKGIGKSLMQWLEEEALSRNIHAIRLNSGANRLGAHRFYQKLGFEEVKLQKSLLKSYKFLCQ</sequence>
<dbReference type="InterPro" id="IPR016181">
    <property type="entry name" value="Acyl_CoA_acyltransferase"/>
</dbReference>
<dbReference type="CDD" id="cd04301">
    <property type="entry name" value="NAT_SF"/>
    <property type="match status" value="1"/>
</dbReference>
<evidence type="ECO:0000259" key="3">
    <source>
        <dbReference type="PROSITE" id="PS51186"/>
    </source>
</evidence>